<evidence type="ECO:0000313" key="5">
    <source>
        <dbReference type="Proteomes" id="UP000657006"/>
    </source>
</evidence>
<dbReference type="EMBL" id="JACRSQ010000015">
    <property type="protein sequence ID" value="MBC8544006.1"/>
    <property type="molecule type" value="Genomic_DNA"/>
</dbReference>
<dbReference type="InterPro" id="IPR009078">
    <property type="entry name" value="Ferritin-like_SF"/>
</dbReference>
<gene>
    <name evidence="4" type="ORF">H8730_10655</name>
</gene>
<sequence length="77" mass="8938">MWYYEKKLQYPINIRKGDLNMAKFVAAQLGGPDGELGASLRYMSQRYTMPTSKTKGLLTDISTEELAHRRYLYIETD</sequence>
<proteinExistence type="inferred from homology"/>
<feature type="binding site" evidence="2">
    <location>
        <position position="65"/>
    </location>
    <ligand>
        <name>Mn(2+)</name>
        <dbReference type="ChEBI" id="CHEBI:29035"/>
        <label>1</label>
    </ligand>
</feature>
<evidence type="ECO:0000256" key="1">
    <source>
        <dbReference type="ARBA" id="ARBA00007644"/>
    </source>
</evidence>
<accession>A0A926DSV7</accession>
<organism evidence="4 5">
    <name type="scientific">Bianquea renquensis</name>
    <dbReference type="NCBI Taxonomy" id="2763661"/>
    <lineage>
        <taxon>Bacteria</taxon>
        <taxon>Bacillati</taxon>
        <taxon>Bacillota</taxon>
        <taxon>Clostridia</taxon>
        <taxon>Eubacteriales</taxon>
        <taxon>Bianqueaceae</taxon>
        <taxon>Bianquea</taxon>
    </lineage>
</organism>
<feature type="binding site" evidence="3">
    <location>
        <position position="60"/>
    </location>
    <ligand>
        <name>Ca(2+)</name>
        <dbReference type="ChEBI" id="CHEBI:29108"/>
    </ligand>
</feature>
<protein>
    <submittedName>
        <fullName evidence="4">Manganese catalase family protein</fullName>
    </submittedName>
</protein>
<dbReference type="Proteomes" id="UP000657006">
    <property type="component" value="Unassembled WGS sequence"/>
</dbReference>
<feature type="binding site" evidence="2">
    <location>
        <position position="35"/>
    </location>
    <ligand>
        <name>Mn(2+)</name>
        <dbReference type="ChEBI" id="CHEBI:29035"/>
        <label>1</label>
    </ligand>
</feature>
<dbReference type="GO" id="GO:0046872">
    <property type="term" value="F:metal ion binding"/>
    <property type="evidence" value="ECO:0007669"/>
    <property type="project" value="UniProtKB-KW"/>
</dbReference>
<evidence type="ECO:0000256" key="3">
    <source>
        <dbReference type="PIRSR" id="PIRSR607760-2"/>
    </source>
</evidence>
<evidence type="ECO:0000256" key="2">
    <source>
        <dbReference type="PIRSR" id="PIRSR607760-1"/>
    </source>
</evidence>
<dbReference type="InterPro" id="IPR007760">
    <property type="entry name" value="Mn_catalase"/>
</dbReference>
<comment type="caution">
    <text evidence="4">The sequence shown here is derived from an EMBL/GenBank/DDBJ whole genome shotgun (WGS) entry which is preliminary data.</text>
</comment>
<dbReference type="Gene3D" id="1.20.1260.10">
    <property type="match status" value="1"/>
</dbReference>
<comment type="cofactor">
    <cofactor evidence="3">
        <name>Ca(2+)</name>
        <dbReference type="ChEBI" id="CHEBI:29108"/>
    </cofactor>
    <text evidence="3">Binds 1 Ca(2+) ion per subunit.</text>
</comment>
<dbReference type="Pfam" id="PF05067">
    <property type="entry name" value="Mn_catalase"/>
    <property type="match status" value="1"/>
</dbReference>
<feature type="binding site" evidence="2">
    <location>
        <position position="68"/>
    </location>
    <ligand>
        <name>Mn(2+)</name>
        <dbReference type="ChEBI" id="CHEBI:29035"/>
        <label>1</label>
    </ligand>
</feature>
<evidence type="ECO:0000313" key="4">
    <source>
        <dbReference type="EMBL" id="MBC8544006.1"/>
    </source>
</evidence>
<keyword evidence="2" id="KW-0479">Metal-binding</keyword>
<name>A0A926DSV7_9FIRM</name>
<keyword evidence="5" id="KW-1185">Reference proteome</keyword>
<dbReference type="InterPro" id="IPR012347">
    <property type="entry name" value="Ferritin-like"/>
</dbReference>
<keyword evidence="3" id="KW-0106">Calcium</keyword>
<dbReference type="SUPFAM" id="SSF47240">
    <property type="entry name" value="Ferritin-like"/>
    <property type="match status" value="1"/>
</dbReference>
<comment type="similarity">
    <text evidence="1">Belongs to the manganese catalase family.</text>
</comment>
<reference evidence="4" key="1">
    <citation type="submission" date="2020-08" db="EMBL/GenBank/DDBJ databases">
        <title>Genome public.</title>
        <authorList>
            <person name="Liu C."/>
            <person name="Sun Q."/>
        </authorList>
    </citation>
    <scope>NUCLEOTIDE SEQUENCE</scope>
    <source>
        <strain evidence="4">NSJ-32</strain>
    </source>
</reference>
<dbReference type="AlphaFoldDB" id="A0A926DSV7"/>
<comment type="cofactor">
    <cofactor evidence="2">
        <name>Mn(2+)</name>
        <dbReference type="ChEBI" id="CHEBI:29035"/>
    </cofactor>
    <text evidence="2">Binds 2 manganese ions per subunit.</text>
</comment>
<keyword evidence="2" id="KW-0464">Manganese</keyword>